<evidence type="ECO:0000313" key="4">
    <source>
        <dbReference type="Proteomes" id="UP001152747"/>
    </source>
</evidence>
<comment type="caution">
    <text evidence="3">The sequence shown here is derived from an EMBL/GenBank/DDBJ whole genome shotgun (WGS) entry which is preliminary data.</text>
</comment>
<dbReference type="Proteomes" id="UP001152747">
    <property type="component" value="Unassembled WGS sequence"/>
</dbReference>
<dbReference type="Gene3D" id="2.160.20.70">
    <property type="match status" value="1"/>
</dbReference>
<reference evidence="3" key="1">
    <citation type="submission" date="2022-11" db="EMBL/GenBank/DDBJ databases">
        <authorList>
            <person name="Kikuchi T."/>
        </authorList>
    </citation>
    <scope>NUCLEOTIDE SEQUENCE</scope>
    <source>
        <strain evidence="3">PS1010</strain>
    </source>
</reference>
<dbReference type="InterPro" id="IPR012945">
    <property type="entry name" value="Tubulin-bd_cofactor_C_dom"/>
</dbReference>
<organism evidence="3 4">
    <name type="scientific">Caenorhabditis angaria</name>
    <dbReference type="NCBI Taxonomy" id="860376"/>
    <lineage>
        <taxon>Eukaryota</taxon>
        <taxon>Metazoa</taxon>
        <taxon>Ecdysozoa</taxon>
        <taxon>Nematoda</taxon>
        <taxon>Chromadorea</taxon>
        <taxon>Rhabditida</taxon>
        <taxon>Rhabditina</taxon>
        <taxon>Rhabditomorpha</taxon>
        <taxon>Rhabditoidea</taxon>
        <taxon>Rhabditidae</taxon>
        <taxon>Peloderinae</taxon>
        <taxon>Caenorhabditis</taxon>
    </lineage>
</organism>
<comment type="similarity">
    <text evidence="1">Belongs to the TBCC family.</text>
</comment>
<dbReference type="AlphaFoldDB" id="A0A9P1IK92"/>
<accession>A0A9P1IK92</accession>
<proteinExistence type="inferred from homology"/>
<feature type="domain" description="C-CAP/cofactor C-like" evidence="2">
    <location>
        <begin position="127"/>
        <end position="266"/>
    </location>
</feature>
<evidence type="ECO:0000256" key="1">
    <source>
        <dbReference type="ARBA" id="ARBA00008848"/>
    </source>
</evidence>
<dbReference type="InterPro" id="IPR017901">
    <property type="entry name" value="C-CAP_CF_C-like"/>
</dbReference>
<dbReference type="GO" id="GO:0007021">
    <property type="term" value="P:tubulin complex assembly"/>
    <property type="evidence" value="ECO:0007669"/>
    <property type="project" value="TreeGrafter"/>
</dbReference>
<dbReference type="GO" id="GO:0007023">
    <property type="term" value="P:post-chaperonin tubulin folding pathway"/>
    <property type="evidence" value="ECO:0007669"/>
    <property type="project" value="InterPro"/>
</dbReference>
<keyword evidence="4" id="KW-1185">Reference proteome</keyword>
<dbReference type="GO" id="GO:0005737">
    <property type="term" value="C:cytoplasm"/>
    <property type="evidence" value="ECO:0007669"/>
    <property type="project" value="TreeGrafter"/>
</dbReference>
<dbReference type="PANTHER" id="PTHR15139:SF0">
    <property type="entry name" value="TUBULIN-SPECIFIC CHAPERONE C"/>
    <property type="match status" value="1"/>
</dbReference>
<dbReference type="InterPro" id="IPR016098">
    <property type="entry name" value="CAP/MinC_C"/>
</dbReference>
<dbReference type="EMBL" id="CANHGI010000003">
    <property type="protein sequence ID" value="CAI5446585.1"/>
    <property type="molecule type" value="Genomic_DNA"/>
</dbReference>
<name>A0A9P1IK92_9PELO</name>
<dbReference type="OrthoDB" id="194775at2759"/>
<dbReference type="PROSITE" id="PS51329">
    <property type="entry name" value="C_CAP_COFACTOR_C"/>
    <property type="match status" value="1"/>
</dbReference>
<evidence type="ECO:0000313" key="3">
    <source>
        <dbReference type="EMBL" id="CAI5446585.1"/>
    </source>
</evidence>
<dbReference type="Pfam" id="PF07986">
    <property type="entry name" value="TBCC"/>
    <property type="match status" value="1"/>
</dbReference>
<dbReference type="InterPro" id="IPR027684">
    <property type="entry name" value="TBCC"/>
</dbReference>
<evidence type="ECO:0000259" key="2">
    <source>
        <dbReference type="PROSITE" id="PS51329"/>
    </source>
</evidence>
<dbReference type="PANTHER" id="PTHR15139">
    <property type="entry name" value="TUBULIN FOLDING COFACTOR C"/>
    <property type="match status" value="1"/>
</dbReference>
<gene>
    <name evidence="3" type="ORF">CAMP_LOCUS9222</name>
</gene>
<sequence length="298" mass="34237">MDEKARILEERKEKLIARLEVRNQERKTAVNGESDSNSEEAEIDNLMKNIKIDLENKIVDSEKVEKLQKFLGYSLANRRQKAIQNLLEEVRKLKISQKPVAKFGGFSFGTKSKPASSSSSSVSAAIPAATCEIPTPSTNFVIQDLKNENRVISKSNDDNEDLSLKNIENCRLEFDFEPSVVHIRNIKNSTLLFLRCDRSILMHDCENVHLYVAAQQIRLHTSQNIHLHVATRGTVIMEDTKNCFMYAYKLQNKNGDVIEVEDNFQWKTPKDFDWLAESQSPNWSLKPENEWTTEKLSF</sequence>
<protein>
    <recommendedName>
        <fullName evidence="2">C-CAP/cofactor C-like domain-containing protein</fullName>
    </recommendedName>
</protein>